<evidence type="ECO:0000313" key="13">
    <source>
        <dbReference type="Proteomes" id="UP000440716"/>
    </source>
</evidence>
<evidence type="ECO:0000256" key="3">
    <source>
        <dbReference type="ARBA" id="ARBA00022491"/>
    </source>
</evidence>
<evidence type="ECO:0000313" key="10">
    <source>
        <dbReference type="EMBL" id="MUZ73434.1"/>
    </source>
</evidence>
<keyword evidence="5" id="KW-0238">DNA-binding</keyword>
<evidence type="ECO:0000313" key="11">
    <source>
        <dbReference type="EMBL" id="MVA54757.1"/>
    </source>
</evidence>
<dbReference type="Proteomes" id="UP000477951">
    <property type="component" value="Unassembled WGS sequence"/>
</dbReference>
<keyword evidence="6" id="KW-0010">Activator</keyword>
<dbReference type="EMBL" id="WPHR01000008">
    <property type="protein sequence ID" value="MUZ73434.1"/>
    <property type="molecule type" value="Genomic_DNA"/>
</dbReference>
<dbReference type="Gene3D" id="3.40.190.10">
    <property type="entry name" value="Periplasmic binding protein-like II"/>
    <property type="match status" value="2"/>
</dbReference>
<dbReference type="PANTHER" id="PTHR30118">
    <property type="entry name" value="HTH-TYPE TRANSCRIPTIONAL REGULATOR LEUO-RELATED"/>
    <property type="match status" value="1"/>
</dbReference>
<evidence type="ECO:0000256" key="1">
    <source>
        <dbReference type="ARBA" id="ARBA00009437"/>
    </source>
</evidence>
<dbReference type="PANTHER" id="PTHR30118:SF6">
    <property type="entry name" value="HTH-TYPE TRANSCRIPTIONAL REGULATOR LEUO"/>
    <property type="match status" value="1"/>
</dbReference>
<dbReference type="InterPro" id="IPR005119">
    <property type="entry name" value="LysR_subst-bd"/>
</dbReference>
<sequence length="337" mass="37862">MSEQAYANLDIRMMRTLRLLLTECSVSRTADLLGQAQPTVSLTLKRLRDIFQDPLLVRSGSALVPTERGVALRSAMNDILGRIDTHLISPTAFDPAVSVRHFRVVASNCLGTVFMPQLIGAITDMAPGISIDASPMPSQDDLLSGLSEGRIDAVIGNWPHPPEHLRIAPMLKTDIVCMVRSTHRFARRDRDRIRLDEYLEESHLSPTSERDAQFSPIDGRLLDLGVKRHIRATVPEYSIAPYVLARSDLVFTTGRHFAEQVAQTFPFAVLDAPVELGQMHFYTLWHDRKHHAPDQAWLRRMIKNACAEIQALDRVSPLPLPPVRHMHSSRQPSWQPG</sequence>
<evidence type="ECO:0000259" key="8">
    <source>
        <dbReference type="PROSITE" id="PS50931"/>
    </source>
</evidence>
<evidence type="ECO:0000313" key="9">
    <source>
        <dbReference type="EMBL" id="KAA3529922.1"/>
    </source>
</evidence>
<dbReference type="RefSeq" id="WP_060717203.1">
    <property type="nucleotide sequence ID" value="NZ_AP023269.1"/>
</dbReference>
<feature type="domain" description="HTH lysR-type" evidence="8">
    <location>
        <begin position="9"/>
        <end position="66"/>
    </location>
</feature>
<dbReference type="InterPro" id="IPR000847">
    <property type="entry name" value="LysR_HTH_N"/>
</dbReference>
<accession>A0A368P145</accession>
<gene>
    <name evidence="9" type="ORF">DXT89_03940</name>
    <name evidence="11" type="ORF">GOZ88_01405</name>
    <name evidence="10" type="ORF">GOZ90_12170</name>
</gene>
<keyword evidence="2" id="KW-0536">Nodulation</keyword>
<dbReference type="SUPFAM" id="SSF53850">
    <property type="entry name" value="Periplasmic binding protein-like II"/>
    <property type="match status" value="1"/>
</dbReference>
<name>A0A368P145_AGRVI</name>
<dbReference type="PROSITE" id="PS50931">
    <property type="entry name" value="HTH_LYSR"/>
    <property type="match status" value="1"/>
</dbReference>
<dbReference type="OrthoDB" id="8339333at2"/>
<dbReference type="Pfam" id="PF00126">
    <property type="entry name" value="HTH_1"/>
    <property type="match status" value="1"/>
</dbReference>
<dbReference type="InterPro" id="IPR050389">
    <property type="entry name" value="LysR-type_TF"/>
</dbReference>
<reference evidence="9 12" key="1">
    <citation type="submission" date="2018-08" db="EMBL/GenBank/DDBJ databases">
        <title>Genome sequencing of Agrobacterium vitis strain ICMP 10754.</title>
        <authorList>
            <person name="Visnovsky S.B."/>
            <person name="Pitman A.R."/>
        </authorList>
    </citation>
    <scope>NUCLEOTIDE SEQUENCE [LARGE SCALE GENOMIC DNA]</scope>
    <source>
        <strain evidence="9 12">ICMP 10754</strain>
    </source>
</reference>
<keyword evidence="4" id="KW-0805">Transcription regulation</keyword>
<dbReference type="GO" id="GO:0003677">
    <property type="term" value="F:DNA binding"/>
    <property type="evidence" value="ECO:0007669"/>
    <property type="project" value="UniProtKB-KW"/>
</dbReference>
<comment type="similarity">
    <text evidence="1">Belongs to the LysR transcriptional regulatory family.</text>
</comment>
<dbReference type="Proteomes" id="UP000436911">
    <property type="component" value="Unassembled WGS sequence"/>
</dbReference>
<evidence type="ECO:0000256" key="6">
    <source>
        <dbReference type="ARBA" id="ARBA00023159"/>
    </source>
</evidence>
<evidence type="ECO:0000256" key="2">
    <source>
        <dbReference type="ARBA" id="ARBA00022458"/>
    </source>
</evidence>
<keyword evidence="3" id="KW-0678">Repressor</keyword>
<protein>
    <submittedName>
        <fullName evidence="11">LysR family transcriptional regulator</fullName>
    </submittedName>
</protein>
<dbReference type="Pfam" id="PF03466">
    <property type="entry name" value="LysR_substrate"/>
    <property type="match status" value="1"/>
</dbReference>
<dbReference type="InterPro" id="IPR036390">
    <property type="entry name" value="WH_DNA-bd_sf"/>
</dbReference>
<dbReference type="GO" id="GO:0003700">
    <property type="term" value="F:DNA-binding transcription factor activity"/>
    <property type="evidence" value="ECO:0007669"/>
    <property type="project" value="InterPro"/>
</dbReference>
<dbReference type="AlphaFoldDB" id="A0A368P145"/>
<dbReference type="EMBL" id="QUSG01000002">
    <property type="protein sequence ID" value="KAA3529922.1"/>
    <property type="molecule type" value="Genomic_DNA"/>
</dbReference>
<dbReference type="InterPro" id="IPR036388">
    <property type="entry name" value="WH-like_DNA-bd_sf"/>
</dbReference>
<evidence type="ECO:0000256" key="7">
    <source>
        <dbReference type="ARBA" id="ARBA00023163"/>
    </source>
</evidence>
<dbReference type="EMBL" id="WPHU01000001">
    <property type="protein sequence ID" value="MVA54757.1"/>
    <property type="molecule type" value="Genomic_DNA"/>
</dbReference>
<reference evidence="13 14" key="2">
    <citation type="submission" date="2019-12" db="EMBL/GenBank/DDBJ databases">
        <title>Whole-genome sequencing of Allorhizobium vitis.</title>
        <authorList>
            <person name="Gan H.M."/>
            <person name="Szegedi E."/>
            <person name="Burr T."/>
            <person name="Savka M.A."/>
        </authorList>
    </citation>
    <scope>NUCLEOTIDE SEQUENCE [LARGE SCALE GENOMIC DNA]</scope>
    <source>
        <strain evidence="11 13">CG415</strain>
        <strain evidence="10 14">CG516</strain>
    </source>
</reference>
<organism evidence="11 13">
    <name type="scientific">Agrobacterium vitis</name>
    <name type="common">Rhizobium vitis</name>
    <dbReference type="NCBI Taxonomy" id="373"/>
    <lineage>
        <taxon>Bacteria</taxon>
        <taxon>Pseudomonadati</taxon>
        <taxon>Pseudomonadota</taxon>
        <taxon>Alphaproteobacteria</taxon>
        <taxon>Hyphomicrobiales</taxon>
        <taxon>Rhizobiaceae</taxon>
        <taxon>Rhizobium/Agrobacterium group</taxon>
        <taxon>Agrobacterium</taxon>
    </lineage>
</organism>
<evidence type="ECO:0000256" key="4">
    <source>
        <dbReference type="ARBA" id="ARBA00023015"/>
    </source>
</evidence>
<evidence type="ECO:0000256" key="5">
    <source>
        <dbReference type="ARBA" id="ARBA00023125"/>
    </source>
</evidence>
<dbReference type="Proteomes" id="UP000440716">
    <property type="component" value="Unassembled WGS sequence"/>
</dbReference>
<evidence type="ECO:0000313" key="12">
    <source>
        <dbReference type="Proteomes" id="UP000436911"/>
    </source>
</evidence>
<proteinExistence type="inferred from homology"/>
<evidence type="ECO:0000313" key="14">
    <source>
        <dbReference type="Proteomes" id="UP000477951"/>
    </source>
</evidence>
<comment type="caution">
    <text evidence="11">The sequence shown here is derived from an EMBL/GenBank/DDBJ whole genome shotgun (WGS) entry which is preliminary data.</text>
</comment>
<keyword evidence="7" id="KW-0804">Transcription</keyword>
<dbReference type="GeneID" id="60680481"/>
<dbReference type="SUPFAM" id="SSF46785">
    <property type="entry name" value="Winged helix' DNA-binding domain"/>
    <property type="match status" value="1"/>
</dbReference>
<dbReference type="Gene3D" id="1.10.10.10">
    <property type="entry name" value="Winged helix-like DNA-binding domain superfamily/Winged helix DNA-binding domain"/>
    <property type="match status" value="1"/>
</dbReference>